<name>A0A0D2WJ26_CAPO3</name>
<dbReference type="AlphaFoldDB" id="A0A0D2WJ26"/>
<evidence type="ECO:0000259" key="5">
    <source>
        <dbReference type="Pfam" id="PF01370"/>
    </source>
</evidence>
<feature type="domain" description="NAD-dependent epimerase/dehydratase" evidence="5">
    <location>
        <begin position="125"/>
        <end position="209"/>
    </location>
</feature>
<evidence type="ECO:0000313" key="7">
    <source>
        <dbReference type="Proteomes" id="UP000008743"/>
    </source>
</evidence>
<keyword evidence="7" id="KW-1185">Reference proteome</keyword>
<dbReference type="EMBL" id="KE346360">
    <property type="protein sequence ID" value="KJE89203.1"/>
    <property type="molecule type" value="Genomic_DNA"/>
</dbReference>
<feature type="compositionally biased region" description="Basic and acidic residues" evidence="3">
    <location>
        <begin position="354"/>
        <end position="363"/>
    </location>
</feature>
<dbReference type="STRING" id="595528.A0A0D2WJ26"/>
<dbReference type="eggNOG" id="ENOG502S19M">
    <property type="taxonomic scope" value="Eukaryota"/>
</dbReference>
<dbReference type="InterPro" id="IPR036291">
    <property type="entry name" value="NAD(P)-bd_dom_sf"/>
</dbReference>
<feature type="transmembrane region" description="Helical" evidence="4">
    <location>
        <begin position="12"/>
        <end position="38"/>
    </location>
</feature>
<gene>
    <name evidence="6" type="ORF">CAOG_000723</name>
</gene>
<comment type="similarity">
    <text evidence="1">Belongs to the NAD(P)-dependent epimerase/dehydratase family.</text>
</comment>
<dbReference type="PANTHER" id="PTHR43574">
    <property type="entry name" value="EPIMERASE-RELATED"/>
    <property type="match status" value="1"/>
</dbReference>
<dbReference type="Pfam" id="PF01370">
    <property type="entry name" value="Epimerase"/>
    <property type="match status" value="1"/>
</dbReference>
<dbReference type="SUPFAM" id="SSF51735">
    <property type="entry name" value="NAD(P)-binding Rossmann-fold domains"/>
    <property type="match status" value="1"/>
</dbReference>
<dbReference type="InParanoid" id="A0A0D2WJ26"/>
<keyword evidence="4" id="KW-1133">Transmembrane helix</keyword>
<keyword evidence="2" id="KW-0520">NAD</keyword>
<keyword evidence="4" id="KW-0472">Membrane</keyword>
<dbReference type="Proteomes" id="UP000008743">
    <property type="component" value="Unassembled WGS sequence"/>
</dbReference>
<evidence type="ECO:0000256" key="1">
    <source>
        <dbReference type="ARBA" id="ARBA00007637"/>
    </source>
</evidence>
<feature type="region of interest" description="Disordered" evidence="3">
    <location>
        <begin position="336"/>
        <end position="363"/>
    </location>
</feature>
<evidence type="ECO:0000313" key="6">
    <source>
        <dbReference type="EMBL" id="KJE89203.1"/>
    </source>
</evidence>
<dbReference type="Gene3D" id="3.40.50.720">
    <property type="entry name" value="NAD(P)-binding Rossmann-like Domain"/>
    <property type="match status" value="1"/>
</dbReference>
<evidence type="ECO:0000256" key="2">
    <source>
        <dbReference type="ARBA" id="ARBA00023027"/>
    </source>
</evidence>
<dbReference type="InterPro" id="IPR001509">
    <property type="entry name" value="Epimerase_deHydtase"/>
</dbReference>
<protein>
    <recommendedName>
        <fullName evidence="5">NAD-dependent epimerase/dehydratase domain-containing protein</fullName>
    </recommendedName>
</protein>
<accession>A0A0D2WJ26</accession>
<evidence type="ECO:0000256" key="3">
    <source>
        <dbReference type="SAM" id="MobiDB-lite"/>
    </source>
</evidence>
<sequence>MAPSRLRCCSRSSGAGTVYVTIGWCILALTSLLVLWWLGSGDMAAVWNEFGSAPKGPENDDGGDDDMLVSSDIMGRLPVILLTDDAPGLEGPLLLEDDGAATVSHPCFLSVARASAWPAESDLNVLVIGGAGFVGSHIALRIAELPRANVVVLDLMDNSADARIRADRVALMRAKQVMVMKGDASNRQLLTQLFELQGPFTHVVFASGDEPAAAMWREAAASLSSSENGGVDMLSHVNKRLNDSHVDWAQEAAAREKLLQPDRVAVDTFGSGSPMPLLDVVAVPDLTLTRGIVGAFGSVLDVARSQERALRPRIILLSSYGLYGDRATMPVGQPLAADDVADDDAPQSPSSGSSKDEHDVELTQHHSFRWTPEDFVQETHATDRVQDLESALLKTTEGMAYAYHHLHGLMVTTLRLPRVYGPMQGSHAFLTPLLERTAKHSARRQLVELLHVNDASAAVMAAIQYGSTCDIVNAGSGLLHRVDEILDYVDNFHRGQRVPDWEQLAAAALSPVSTDRAAQLLGWQPTTELHVGLAETFNWWLDRVQSFQAKWAPLGAYSFQSAASKGDIGQAAAAQHRAVPESSPPPNTVMTTPVDLVLTCYFTSDVDPQRSESTPPNMYFYMARWYESMHELGLRGVIFHDQLSAEFVARYTSDLISFVHVSDLHHRSTNDARFYVYNAYLKQHAEVRRVLMTDISDVYFLRNPFEMMSALQDRRLLVGSDIDMFPTMKSMGWLEPRLAKCFGEGSGDPGGKVHPVMSLSQVYNAGVIGAHRSLVETLLQRICDELDATPPETNCNMAVINYVIHRWFENHVFTGYPLTSRFMRRQQAPRGVYIVHK</sequence>
<keyword evidence="4" id="KW-0812">Transmembrane</keyword>
<reference evidence="7" key="1">
    <citation type="submission" date="2011-02" db="EMBL/GenBank/DDBJ databases">
        <title>The Genome Sequence of Capsaspora owczarzaki ATCC 30864.</title>
        <authorList>
            <person name="Russ C."/>
            <person name="Cuomo C."/>
            <person name="Burger G."/>
            <person name="Gray M.W."/>
            <person name="Holland P.W.H."/>
            <person name="King N."/>
            <person name="Lang F.B.F."/>
            <person name="Roger A.J."/>
            <person name="Ruiz-Trillo I."/>
            <person name="Young S.K."/>
            <person name="Zeng Q."/>
            <person name="Gargeya S."/>
            <person name="Alvarado L."/>
            <person name="Berlin A."/>
            <person name="Chapman S.B."/>
            <person name="Chen Z."/>
            <person name="Freedman E."/>
            <person name="Gellesch M."/>
            <person name="Goldberg J."/>
            <person name="Griggs A."/>
            <person name="Gujja S."/>
            <person name="Heilman E."/>
            <person name="Heiman D."/>
            <person name="Howarth C."/>
            <person name="Mehta T."/>
            <person name="Neiman D."/>
            <person name="Pearson M."/>
            <person name="Roberts A."/>
            <person name="Saif S."/>
            <person name="Shea T."/>
            <person name="Shenoy N."/>
            <person name="Sisk P."/>
            <person name="Stolte C."/>
            <person name="Sykes S."/>
            <person name="White J."/>
            <person name="Yandava C."/>
            <person name="Haas B."/>
            <person name="Nusbaum C."/>
            <person name="Birren B."/>
        </authorList>
    </citation>
    <scope>NUCLEOTIDE SEQUENCE</scope>
    <source>
        <strain evidence="7">ATCC 30864</strain>
    </source>
</reference>
<dbReference type="RefSeq" id="XP_004365594.1">
    <property type="nucleotide sequence ID" value="XM_004365537.1"/>
</dbReference>
<dbReference type="PhylomeDB" id="A0A0D2WJ26"/>
<proteinExistence type="inferred from homology"/>
<evidence type="ECO:0000256" key="4">
    <source>
        <dbReference type="SAM" id="Phobius"/>
    </source>
</evidence>
<organism evidence="6 7">
    <name type="scientific">Capsaspora owczarzaki (strain ATCC 30864)</name>
    <dbReference type="NCBI Taxonomy" id="595528"/>
    <lineage>
        <taxon>Eukaryota</taxon>
        <taxon>Filasterea</taxon>
        <taxon>Capsaspora</taxon>
    </lineage>
</organism>
<dbReference type="OrthoDB" id="6324577at2759"/>